<evidence type="ECO:0008006" key="4">
    <source>
        <dbReference type="Google" id="ProtNLM"/>
    </source>
</evidence>
<dbReference type="EMBL" id="JAHFVK010000001">
    <property type="protein sequence ID" value="MBT2133975.1"/>
    <property type="molecule type" value="Genomic_DNA"/>
</dbReference>
<evidence type="ECO:0000313" key="3">
    <source>
        <dbReference type="Proteomes" id="UP000811255"/>
    </source>
</evidence>
<keyword evidence="1" id="KW-0732">Signal</keyword>
<gene>
    <name evidence="2" type="ORF">KK137_06475</name>
</gene>
<feature type="chain" id="PRO_5047094570" description="Secreted protein" evidence="1">
    <location>
        <begin position="20"/>
        <end position="88"/>
    </location>
</feature>
<evidence type="ECO:0000313" key="2">
    <source>
        <dbReference type="EMBL" id="MBT2133975.1"/>
    </source>
</evidence>
<keyword evidence="3" id="KW-1185">Reference proteome</keyword>
<name>A0ABS5W2J1_9SPHN</name>
<protein>
    <recommendedName>
        <fullName evidence="4">Secreted protein</fullName>
    </recommendedName>
</protein>
<feature type="signal peptide" evidence="1">
    <location>
        <begin position="1"/>
        <end position="19"/>
    </location>
</feature>
<accession>A0ABS5W2J1</accession>
<proteinExistence type="predicted"/>
<organism evidence="2 3">
    <name type="scientific">Croceibacterium selenioxidans</name>
    <dbReference type="NCBI Taxonomy" id="2838833"/>
    <lineage>
        <taxon>Bacteria</taxon>
        <taxon>Pseudomonadati</taxon>
        <taxon>Pseudomonadota</taxon>
        <taxon>Alphaproteobacteria</taxon>
        <taxon>Sphingomonadales</taxon>
        <taxon>Erythrobacteraceae</taxon>
        <taxon>Croceibacterium</taxon>
    </lineage>
</organism>
<reference evidence="2 3" key="1">
    <citation type="submission" date="2021-05" db="EMBL/GenBank/DDBJ databases">
        <title>Croceibacterium sp. LX-88 genome sequence.</title>
        <authorList>
            <person name="Luo X."/>
        </authorList>
    </citation>
    <scope>NUCLEOTIDE SEQUENCE [LARGE SCALE GENOMIC DNA]</scope>
    <source>
        <strain evidence="2 3">LX-88</strain>
    </source>
</reference>
<comment type="caution">
    <text evidence="2">The sequence shown here is derived from an EMBL/GenBank/DDBJ whole genome shotgun (WGS) entry which is preliminary data.</text>
</comment>
<sequence length="88" mass="9499">MLRKLAALLFLLTGLAVLAQPAQARIFDVESVRTVDVGYACSAQVGASAARLAVRQDRDAAQPKMCPRPPKIVLIVPTVMLQADRARE</sequence>
<dbReference type="RefSeq" id="WP_214535340.1">
    <property type="nucleotide sequence ID" value="NZ_JAHFVK010000001.1"/>
</dbReference>
<dbReference type="Proteomes" id="UP000811255">
    <property type="component" value="Unassembled WGS sequence"/>
</dbReference>
<evidence type="ECO:0000256" key="1">
    <source>
        <dbReference type="SAM" id="SignalP"/>
    </source>
</evidence>